<reference evidence="2" key="1">
    <citation type="journal article" date="2020" name="Stud. Mycol.">
        <title>101 Dothideomycetes genomes: a test case for predicting lifestyles and emergence of pathogens.</title>
        <authorList>
            <person name="Haridas S."/>
            <person name="Albert R."/>
            <person name="Binder M."/>
            <person name="Bloem J."/>
            <person name="Labutti K."/>
            <person name="Salamov A."/>
            <person name="Andreopoulos B."/>
            <person name="Baker S."/>
            <person name="Barry K."/>
            <person name="Bills G."/>
            <person name="Bluhm B."/>
            <person name="Cannon C."/>
            <person name="Castanera R."/>
            <person name="Culley D."/>
            <person name="Daum C."/>
            <person name="Ezra D."/>
            <person name="Gonzalez J."/>
            <person name="Henrissat B."/>
            <person name="Kuo A."/>
            <person name="Liang C."/>
            <person name="Lipzen A."/>
            <person name="Lutzoni F."/>
            <person name="Magnuson J."/>
            <person name="Mondo S."/>
            <person name="Nolan M."/>
            <person name="Ohm R."/>
            <person name="Pangilinan J."/>
            <person name="Park H.-J."/>
            <person name="Ramirez L."/>
            <person name="Alfaro M."/>
            <person name="Sun H."/>
            <person name="Tritt A."/>
            <person name="Yoshinaga Y."/>
            <person name="Zwiers L.-H."/>
            <person name="Turgeon B."/>
            <person name="Goodwin S."/>
            <person name="Spatafora J."/>
            <person name="Crous P."/>
            <person name="Grigoriev I."/>
        </authorList>
    </citation>
    <scope>NUCLEOTIDE SEQUENCE</scope>
    <source>
        <strain evidence="2">CBS 116005</strain>
    </source>
</reference>
<keyword evidence="3" id="KW-1185">Reference proteome</keyword>
<organism evidence="2 3">
    <name type="scientific">Teratosphaeria nubilosa</name>
    <dbReference type="NCBI Taxonomy" id="161662"/>
    <lineage>
        <taxon>Eukaryota</taxon>
        <taxon>Fungi</taxon>
        <taxon>Dikarya</taxon>
        <taxon>Ascomycota</taxon>
        <taxon>Pezizomycotina</taxon>
        <taxon>Dothideomycetes</taxon>
        <taxon>Dothideomycetidae</taxon>
        <taxon>Mycosphaerellales</taxon>
        <taxon>Teratosphaeriaceae</taxon>
        <taxon>Teratosphaeria</taxon>
    </lineage>
</organism>
<dbReference type="OrthoDB" id="10408801at2759"/>
<dbReference type="EMBL" id="ML995820">
    <property type="protein sequence ID" value="KAF2771294.1"/>
    <property type="molecule type" value="Genomic_DNA"/>
</dbReference>
<dbReference type="AlphaFoldDB" id="A0A6G1LGK1"/>
<accession>A0A6G1LGK1</accession>
<evidence type="ECO:0000313" key="3">
    <source>
        <dbReference type="Proteomes" id="UP000799436"/>
    </source>
</evidence>
<feature type="region of interest" description="Disordered" evidence="1">
    <location>
        <begin position="205"/>
        <end position="272"/>
    </location>
</feature>
<sequence>MAEKRLFALRKHLNAVHRLSFQRAYTGSSDSPKQLTDPKEQTAYLRAADQKCLQDARDALDAFLANTEKIRHYIDTIPTQLKLHNSPIPPYTYTVVRARDHFRTALQRLHEAGANVQGHFADLMETEYPEHGDNSADMEWREQIDNMSEEQRAQLWMGLKMQEDAGVQRLKAESQRLGDEIKRSQGMFVEDPWMQANVEEVKAGGKVDGGRRGRRGRTVKRVQGNGSGNGVGGDHEAIRAAPSPAPAPATRSAGGLADLQAQLEATGFQSKT</sequence>
<dbReference type="Proteomes" id="UP000799436">
    <property type="component" value="Unassembled WGS sequence"/>
</dbReference>
<proteinExistence type="predicted"/>
<gene>
    <name evidence="2" type="ORF">EJ03DRAFT_325733</name>
</gene>
<evidence type="ECO:0000256" key="1">
    <source>
        <dbReference type="SAM" id="MobiDB-lite"/>
    </source>
</evidence>
<name>A0A6G1LGK1_9PEZI</name>
<protein>
    <submittedName>
        <fullName evidence="2">Uncharacterized protein</fullName>
    </submittedName>
</protein>
<evidence type="ECO:0000313" key="2">
    <source>
        <dbReference type="EMBL" id="KAF2771294.1"/>
    </source>
</evidence>